<dbReference type="Proteomes" id="UP001163603">
    <property type="component" value="Chromosome 4"/>
</dbReference>
<sequence length="806" mass="89257">MVHFVLFQALQTIDADITAQLSLRRKHREGIGPSFYDASVYTQRHLGVIPEALRPRPGHLSHSQQRVYEDFVRFPWQNQSGQSSNTVLSGPHTPSGVSVSSGLSRTYVSSAGQLNPGFYSAGLGTIGLSAVTQPSDVEEMEPSSAQFLSGSSTRIGAIDGVIPHGSKINSVASFSSTSAAPEVDSVGTFNAAKELGTIFPSSPMISTSGHLGSGTLESSSSVADVLEKYQIVAQKLETLVTKDSGETEIRGVIAQIPELILKYVNRDEVALAVAQKVFNSLYENVSNSIHVAAHLSILVAIRDVCKNVMKHLTSWVIYSKEERKFNTNVTVGLIRKDLLDLDEYDKNMGKLIDAGRNKAATEFAINLLQTLLVQESRVHLSELPGLVDALAKLALRAGSPESLQQLVEIAKNPAANEEILSGVTVGKEDRTKQTSEIMVSDSSMTSREGYINAEPVGLDPAGFHDQVSAVFKEWSQIYGLHGANDDVCMQFIAQLQQNGYLDADEMSDRFFHILTEFSVEDCLPSEQNSSSTWLIQSAQATQNLSFVPIDAYAKLVSFILRYCIMEHGPSKLLLWPKILSVTVRIVQRDAEVKKGSFNPRPYFRLLINWLFDLVSQDPASDIANFQVLIIFANAFHALQPLRVPAFSFAWLELVSHCSFMPKLLTINVPKGWIYVQCLLVDLFRFMEPYLRNAELGEPIHSLYKGTLRVLLVLLHDFPEFLGDNHFSFCDVIPSSCIQMRNVILSAFPRNMRLPDPSTPNLKIDLLPEMHRSPHIFSEVDAALKAKQMKSDVDEYLKVMLVSYFLN</sequence>
<accession>A0ACC0YWX9</accession>
<keyword evidence="2" id="KW-1185">Reference proteome</keyword>
<dbReference type="EMBL" id="CM047739">
    <property type="protein sequence ID" value="KAJ0041987.1"/>
    <property type="molecule type" value="Genomic_DNA"/>
</dbReference>
<reference evidence="2" key="1">
    <citation type="journal article" date="2023" name="G3 (Bethesda)">
        <title>Genome assembly and association tests identify interacting loci associated with vigor, precocity, and sex in interspecific pistachio rootstocks.</title>
        <authorList>
            <person name="Palmer W."/>
            <person name="Jacygrad E."/>
            <person name="Sagayaradj S."/>
            <person name="Cavanaugh K."/>
            <person name="Han R."/>
            <person name="Bertier L."/>
            <person name="Beede B."/>
            <person name="Kafkas S."/>
            <person name="Golino D."/>
            <person name="Preece J."/>
            <person name="Michelmore R."/>
        </authorList>
    </citation>
    <scope>NUCLEOTIDE SEQUENCE [LARGE SCALE GENOMIC DNA]</scope>
</reference>
<organism evidence="1 2">
    <name type="scientific">Pistacia integerrima</name>
    <dbReference type="NCBI Taxonomy" id="434235"/>
    <lineage>
        <taxon>Eukaryota</taxon>
        <taxon>Viridiplantae</taxon>
        <taxon>Streptophyta</taxon>
        <taxon>Embryophyta</taxon>
        <taxon>Tracheophyta</taxon>
        <taxon>Spermatophyta</taxon>
        <taxon>Magnoliopsida</taxon>
        <taxon>eudicotyledons</taxon>
        <taxon>Gunneridae</taxon>
        <taxon>Pentapetalae</taxon>
        <taxon>rosids</taxon>
        <taxon>malvids</taxon>
        <taxon>Sapindales</taxon>
        <taxon>Anacardiaceae</taxon>
        <taxon>Pistacia</taxon>
    </lineage>
</organism>
<proteinExistence type="predicted"/>
<evidence type="ECO:0000313" key="2">
    <source>
        <dbReference type="Proteomes" id="UP001163603"/>
    </source>
</evidence>
<gene>
    <name evidence="1" type="ORF">Pint_17197</name>
</gene>
<evidence type="ECO:0000313" key="1">
    <source>
        <dbReference type="EMBL" id="KAJ0041987.1"/>
    </source>
</evidence>
<protein>
    <submittedName>
        <fullName evidence="1">Uncharacterized protein</fullName>
    </submittedName>
</protein>
<name>A0ACC0YWX9_9ROSI</name>
<comment type="caution">
    <text evidence="1">The sequence shown here is derived from an EMBL/GenBank/DDBJ whole genome shotgun (WGS) entry which is preliminary data.</text>
</comment>